<organism evidence="1 2">
    <name type="scientific">Chitinophaga pinensis</name>
    <dbReference type="NCBI Taxonomy" id="79329"/>
    <lineage>
        <taxon>Bacteria</taxon>
        <taxon>Pseudomonadati</taxon>
        <taxon>Bacteroidota</taxon>
        <taxon>Chitinophagia</taxon>
        <taxon>Chitinophagales</taxon>
        <taxon>Chitinophagaceae</taxon>
        <taxon>Chitinophaga</taxon>
    </lineage>
</organism>
<dbReference type="EMBL" id="VOHS01000005">
    <property type="protein sequence ID" value="TWW01337.1"/>
    <property type="molecule type" value="Genomic_DNA"/>
</dbReference>
<protein>
    <submittedName>
        <fullName evidence="1">TerB family tellurite resistance protein</fullName>
    </submittedName>
</protein>
<accession>A0A5C6LXH1</accession>
<evidence type="ECO:0000313" key="2">
    <source>
        <dbReference type="Proteomes" id="UP000318815"/>
    </source>
</evidence>
<gene>
    <name evidence="1" type="ORF">FEF09_07735</name>
</gene>
<comment type="caution">
    <text evidence="1">The sequence shown here is derived from an EMBL/GenBank/DDBJ whole genome shotgun (WGS) entry which is preliminary data.</text>
</comment>
<dbReference type="OrthoDB" id="668709at2"/>
<proteinExistence type="predicted"/>
<dbReference type="Gene3D" id="1.10.3680.10">
    <property type="entry name" value="TerB-like"/>
    <property type="match status" value="1"/>
</dbReference>
<evidence type="ECO:0000313" key="1">
    <source>
        <dbReference type="EMBL" id="TWW01337.1"/>
    </source>
</evidence>
<name>A0A5C6LXH1_9BACT</name>
<dbReference type="InterPro" id="IPR029024">
    <property type="entry name" value="TerB-like"/>
</dbReference>
<sequence>MNLYHMALADEHVDIRELELLYRIGEDGGINRTEIETLIMQAEQPVFISPTTLSEKISYLYDLSLMACADGKIDEAEQKLLIRFCSLFGFKQENVLSICEYLLGEAARNTPIQQVLSNVSKNL</sequence>
<reference evidence="1 2" key="1">
    <citation type="submission" date="2019-08" db="EMBL/GenBank/DDBJ databases">
        <title>Whole genome sequencing of chitin degrading bacteria Chitinophaga pinensis YS16.</title>
        <authorList>
            <person name="Singh R.P."/>
            <person name="Manchanda G."/>
            <person name="Maurya I.K."/>
            <person name="Joshi N.K."/>
            <person name="Srivastava A.K."/>
        </authorList>
    </citation>
    <scope>NUCLEOTIDE SEQUENCE [LARGE SCALE GENOMIC DNA]</scope>
    <source>
        <strain evidence="1 2">YS-16</strain>
    </source>
</reference>
<dbReference type="AlphaFoldDB" id="A0A5C6LXH1"/>
<dbReference type="Proteomes" id="UP000318815">
    <property type="component" value="Unassembled WGS sequence"/>
</dbReference>
<dbReference type="CDD" id="cd07177">
    <property type="entry name" value="terB_like"/>
    <property type="match status" value="1"/>
</dbReference>
<keyword evidence="2" id="KW-1185">Reference proteome</keyword>
<dbReference type="SUPFAM" id="SSF158682">
    <property type="entry name" value="TerB-like"/>
    <property type="match status" value="1"/>
</dbReference>
<dbReference type="RefSeq" id="WP_146304561.1">
    <property type="nucleotide sequence ID" value="NZ_VOHS01000005.1"/>
</dbReference>